<evidence type="ECO:0000313" key="12">
    <source>
        <dbReference type="Proteomes" id="UP000066014"/>
    </source>
</evidence>
<comment type="similarity">
    <text evidence="1 9">Belongs to the aldehyde dehydrogenase family.</text>
</comment>
<dbReference type="GO" id="GO:0018462">
    <property type="term" value="F:4-(hydroxymethyl)benzenesulfonate dehydrogenase activity"/>
    <property type="evidence" value="ECO:0007669"/>
    <property type="project" value="UniProtKB-EC"/>
</dbReference>
<dbReference type="InterPro" id="IPR029510">
    <property type="entry name" value="Ald_DH_CS_GLU"/>
</dbReference>
<evidence type="ECO:0000256" key="4">
    <source>
        <dbReference type="ARBA" id="ARBA00051407"/>
    </source>
</evidence>
<evidence type="ECO:0000256" key="1">
    <source>
        <dbReference type="ARBA" id="ARBA00009986"/>
    </source>
</evidence>
<dbReference type="InterPro" id="IPR050740">
    <property type="entry name" value="Aldehyde_DH_Superfamily"/>
</dbReference>
<dbReference type="RefSeq" id="WP_045534353.1">
    <property type="nucleotide sequence ID" value="NZ_AP014569.1"/>
</dbReference>
<comment type="catalytic activity">
    <reaction evidence="4">
        <text>4-(hydroxymethyl)benzenesulfonate + NAD(+) = 4-formylbenzenesulfonate + NADH + H(+)</text>
        <dbReference type="Rhea" id="RHEA:24412"/>
        <dbReference type="ChEBI" id="CHEBI:11944"/>
        <dbReference type="ChEBI" id="CHEBI:11987"/>
        <dbReference type="ChEBI" id="CHEBI:15378"/>
        <dbReference type="ChEBI" id="CHEBI:57540"/>
        <dbReference type="ChEBI" id="CHEBI:57945"/>
        <dbReference type="EC" id="1.1.1.257"/>
    </reaction>
</comment>
<gene>
    <name evidence="11" type="ORF">SMCB_0151</name>
</gene>
<protein>
    <recommendedName>
        <fullName evidence="6">4-(hydroxymethyl)benzenesulfonate dehydrogenase</fullName>
        <ecNumber evidence="6">1.1.1.257</ecNumber>
    </recommendedName>
    <alternativeName>
        <fullName evidence="7">Toluenesulfonate aldehyde dehydrogenase TsaD</fullName>
    </alternativeName>
</protein>
<dbReference type="InterPro" id="IPR016162">
    <property type="entry name" value="Ald_DH_N"/>
</dbReference>
<dbReference type="STRING" id="1458426.SMCB_0151"/>
<dbReference type="PROSITE" id="PS00687">
    <property type="entry name" value="ALDEHYDE_DEHYDR_GLU"/>
    <property type="match status" value="1"/>
</dbReference>
<dbReference type="InterPro" id="IPR016163">
    <property type="entry name" value="Ald_DH_C"/>
</dbReference>
<dbReference type="EMBL" id="AP014569">
    <property type="protein sequence ID" value="BAO82379.1"/>
    <property type="molecule type" value="Genomic_DNA"/>
</dbReference>
<organism evidence="11 12">
    <name type="scientific">Serpentinimonas maccroryi</name>
    <dbReference type="NCBI Taxonomy" id="1458426"/>
    <lineage>
        <taxon>Bacteria</taxon>
        <taxon>Pseudomonadati</taxon>
        <taxon>Pseudomonadota</taxon>
        <taxon>Betaproteobacteria</taxon>
        <taxon>Burkholderiales</taxon>
        <taxon>Comamonadaceae</taxon>
        <taxon>Serpentinimonas</taxon>
    </lineage>
</organism>
<feature type="active site" evidence="8">
    <location>
        <position position="259"/>
    </location>
</feature>
<evidence type="ECO:0000256" key="9">
    <source>
        <dbReference type="RuleBase" id="RU003345"/>
    </source>
</evidence>
<evidence type="ECO:0000256" key="2">
    <source>
        <dbReference type="ARBA" id="ARBA00011738"/>
    </source>
</evidence>
<comment type="function">
    <text evidence="5">Involved in the toluene-4-sulfonate degradation pathway. Does not discriminate between the sulfonate and the carboxyl substituents and can also be involved in the p-toluenecarboxylate degradation pathway.</text>
</comment>
<dbReference type="GO" id="GO:0016620">
    <property type="term" value="F:oxidoreductase activity, acting on the aldehyde or oxo group of donors, NAD or NADP as acceptor"/>
    <property type="evidence" value="ECO:0007669"/>
    <property type="project" value="InterPro"/>
</dbReference>
<dbReference type="InterPro" id="IPR016161">
    <property type="entry name" value="Ald_DH/histidinol_DH"/>
</dbReference>
<dbReference type="Pfam" id="PF00171">
    <property type="entry name" value="Aldedh"/>
    <property type="match status" value="1"/>
</dbReference>
<dbReference type="EC" id="1.1.1.257" evidence="6"/>
<proteinExistence type="inferred from homology"/>
<evidence type="ECO:0000256" key="5">
    <source>
        <dbReference type="ARBA" id="ARBA00056807"/>
    </source>
</evidence>
<dbReference type="PANTHER" id="PTHR43353:SF5">
    <property type="entry name" value="SUCCINATE-SEMIALDEHYDE DEHYDROGENASE, MITOCHONDRIAL"/>
    <property type="match status" value="1"/>
</dbReference>
<dbReference type="Proteomes" id="UP000066014">
    <property type="component" value="Chromosome"/>
</dbReference>
<reference evidence="11 12" key="1">
    <citation type="journal article" date="2014" name="Nat. Commun.">
        <title>Physiological and genomic features of highly alkaliphilic hydrogen-utilizing Betaproteobacteria from a continental serpentinizing site.</title>
        <authorList>
            <person name="Suzuki S."/>
            <person name="Kuenen J.G."/>
            <person name="Schipper K."/>
            <person name="van der Velde S."/>
            <person name="Ishii S."/>
            <person name="Wu A."/>
            <person name="Sorokin D.Y."/>
            <person name="Tenney A."/>
            <person name="Meng X.Y."/>
            <person name="Morrill P.L."/>
            <person name="Kamagata Y."/>
            <person name="Muyzer G."/>
            <person name="Nealson K.H."/>
        </authorList>
    </citation>
    <scope>NUCLEOTIDE SEQUENCE [LARGE SCALE GENOMIC DNA]</scope>
    <source>
        <strain evidence="11 12">B1</strain>
    </source>
</reference>
<dbReference type="InterPro" id="IPR016160">
    <property type="entry name" value="Ald_DH_CS_CYS"/>
</dbReference>
<dbReference type="KEGG" id="cbab:SMCB_0151"/>
<evidence type="ECO:0000256" key="6">
    <source>
        <dbReference type="ARBA" id="ARBA00066857"/>
    </source>
</evidence>
<dbReference type="OrthoDB" id="6187633at2"/>
<dbReference type="FunFam" id="3.40.605.10:FF:000007">
    <property type="entry name" value="NAD/NADP-dependent betaine aldehyde dehydrogenase"/>
    <property type="match status" value="1"/>
</dbReference>
<dbReference type="PROSITE" id="PS00070">
    <property type="entry name" value="ALDEHYDE_DEHYDR_CYS"/>
    <property type="match status" value="1"/>
</dbReference>
<comment type="subunit">
    <text evidence="2">Homodimer.</text>
</comment>
<evidence type="ECO:0000256" key="3">
    <source>
        <dbReference type="ARBA" id="ARBA00023002"/>
    </source>
</evidence>
<evidence type="ECO:0000256" key="8">
    <source>
        <dbReference type="PROSITE-ProRule" id="PRU10007"/>
    </source>
</evidence>
<evidence type="ECO:0000259" key="10">
    <source>
        <dbReference type="Pfam" id="PF00171"/>
    </source>
</evidence>
<dbReference type="Gene3D" id="3.40.309.10">
    <property type="entry name" value="Aldehyde Dehydrogenase, Chain A, domain 2"/>
    <property type="match status" value="1"/>
</dbReference>
<keyword evidence="3 9" id="KW-0560">Oxidoreductase</keyword>
<name>A0A060NU30_9BURK</name>
<accession>A0A060NU30</accession>
<keyword evidence="12" id="KW-1185">Reference proteome</keyword>
<dbReference type="Gene3D" id="3.40.605.10">
    <property type="entry name" value="Aldehyde Dehydrogenase, Chain A, domain 1"/>
    <property type="match status" value="1"/>
</dbReference>
<feature type="domain" description="Aldehyde dehydrogenase" evidence="10">
    <location>
        <begin position="23"/>
        <end position="486"/>
    </location>
</feature>
<dbReference type="SUPFAM" id="SSF53720">
    <property type="entry name" value="ALDH-like"/>
    <property type="match status" value="1"/>
</dbReference>
<dbReference type="AlphaFoldDB" id="A0A060NU30"/>
<dbReference type="HOGENOM" id="CLU_005391_1_0_4"/>
<evidence type="ECO:0000313" key="11">
    <source>
        <dbReference type="EMBL" id="BAO82379.1"/>
    </source>
</evidence>
<sequence length="491" mass="53578">MDMQTWLNDHIGKRYGNYIDGEWEEARSNAMTLTNPARRDQILGHFTEGTREDVDRAVKSSYCAWKEWRNVPGPERGSILFRVAEMIEKRADEFAFLVSAEQGKILSESRGEVIRAVKELRFVAGEASRMEGYTLPSEKRNGLAMSFREPVGVIASIVPWNFPLLTPVRKIGPALAYGCTTVLKPSNQTPWCSVKLVELFREAGTPKGVVNLVLGTGREVGEALVMHPHVRGISFTGSTKTGSDINALAGQRMVQSQLEMGGKNPAIVLSYRDAGTIARQIAQAAFTTSGQRCTAISRVIVLQSLADELSEALVGEMSLIKIGPAWESSSTMGPLISDQHRTSVLRNVAAGLNQGARIRYGGRVPEEGELAQGNFLEPTLIENITPENLLANKEIFGPVLSFITVRDSEQAIAVANSVEYGLAASVFTRDVDEALRFVRESESGMVHVNHGTNSEAHMPFGGMKGSGLGAFSIGHSNLEFFTKLKVAYFQG</sequence>
<dbReference type="PANTHER" id="PTHR43353">
    <property type="entry name" value="SUCCINATE-SEMIALDEHYDE DEHYDROGENASE, MITOCHONDRIAL"/>
    <property type="match status" value="1"/>
</dbReference>
<evidence type="ECO:0000256" key="7">
    <source>
        <dbReference type="ARBA" id="ARBA00079883"/>
    </source>
</evidence>
<dbReference type="InterPro" id="IPR015590">
    <property type="entry name" value="Aldehyde_DH_dom"/>
</dbReference>